<name>A0A1J4JYP9_9EUKA</name>
<dbReference type="EMBL" id="MLAK01000799">
    <property type="protein sequence ID" value="OHT04281.1"/>
    <property type="molecule type" value="Genomic_DNA"/>
</dbReference>
<dbReference type="VEuPathDB" id="TrichDB:TRFO_28273"/>
<evidence type="ECO:0000313" key="2">
    <source>
        <dbReference type="Proteomes" id="UP000179807"/>
    </source>
</evidence>
<comment type="caution">
    <text evidence="1">The sequence shown here is derived from an EMBL/GenBank/DDBJ whole genome shotgun (WGS) entry which is preliminary data.</text>
</comment>
<organism evidence="1 2">
    <name type="scientific">Tritrichomonas foetus</name>
    <dbReference type="NCBI Taxonomy" id="1144522"/>
    <lineage>
        <taxon>Eukaryota</taxon>
        <taxon>Metamonada</taxon>
        <taxon>Parabasalia</taxon>
        <taxon>Tritrichomonadida</taxon>
        <taxon>Tritrichomonadidae</taxon>
        <taxon>Tritrichomonas</taxon>
    </lineage>
</organism>
<sequence>MNSTFCDQMDPSVATSAFTELAIEDQIRNVWKEIESIRNMKCKTPHEKAIQDWQILRLMEVHNRLDIETTRQQENHLKQLMNMLKLDEIDAKVSAAGIKAKIMPEMSNKNNSSTTETIFTVRDKDDKAPIITDGFVDPMYKFNDAIAAIASQSSSILIERKREINKNLIILNHKRHLTHEEMKTQKHLMAELRALNGA</sequence>
<evidence type="ECO:0000313" key="1">
    <source>
        <dbReference type="EMBL" id="OHT04281.1"/>
    </source>
</evidence>
<reference evidence="1" key="1">
    <citation type="submission" date="2016-10" db="EMBL/GenBank/DDBJ databases">
        <authorList>
            <person name="Benchimol M."/>
            <person name="Almeida L.G."/>
            <person name="Vasconcelos A.T."/>
            <person name="Perreira-Neves A."/>
            <person name="Rosa I.A."/>
            <person name="Tasca T."/>
            <person name="Bogo M.R."/>
            <person name="de Souza W."/>
        </authorList>
    </citation>
    <scope>NUCLEOTIDE SEQUENCE [LARGE SCALE GENOMIC DNA]</scope>
    <source>
        <strain evidence="1">K</strain>
    </source>
</reference>
<accession>A0A1J4JYP9</accession>
<protein>
    <submittedName>
        <fullName evidence="1">Uncharacterized protein</fullName>
    </submittedName>
</protein>
<dbReference type="GeneID" id="94840779"/>
<dbReference type="RefSeq" id="XP_068357417.1">
    <property type="nucleotide sequence ID" value="XM_068506075.1"/>
</dbReference>
<dbReference type="AlphaFoldDB" id="A0A1J4JYP9"/>
<keyword evidence="2" id="KW-1185">Reference proteome</keyword>
<proteinExistence type="predicted"/>
<gene>
    <name evidence="1" type="ORF">TRFO_28273</name>
</gene>
<dbReference type="Proteomes" id="UP000179807">
    <property type="component" value="Unassembled WGS sequence"/>
</dbReference>